<keyword evidence="3 6" id="KW-1133">Transmembrane helix</keyword>
<sequence length="374" mass="42228">MGQYVEGSVWYYAPSKVAPIIFMILFFISGVVHLYQNIRYKSWRITTLLPWAALLMSVGFAMRLAGAYHIKDLGIVIASNVLVMSGPPVYAASNYLVLSRVLFYVPYLSPMHPGRILSTFLGLDVIVEALIANGAVRVTNSSLTNSEREDGEIMVKASLITQAVIFLILIALAIQFHIRAQRTGVLNNKLRTVLIVLYTTSAIVTIRCIFRIVEFFEGYSGMLFTHEYFFYIFEAVLMFLNTLILNFWHPGARLPASNEVYLSQDGMTERRGLGWGDQRPWIVSFFDPFDIVGLARGHDKRTKFWEMSDEEIAAIEAERQKNKRAWWKAALDPFHIWGKDGKIARGKGEKRGSERDGDAGAEAILPKRSVEDAA</sequence>
<evidence type="ECO:0000256" key="4">
    <source>
        <dbReference type="ARBA" id="ARBA00023136"/>
    </source>
</evidence>
<gene>
    <name evidence="7" type="ORF">GTA08_BOTSDO07825</name>
</gene>
<dbReference type="InterPro" id="IPR007568">
    <property type="entry name" value="RTA1"/>
</dbReference>
<comment type="caution">
    <text evidence="7">The sequence shown here is derived from an EMBL/GenBank/DDBJ whole genome shotgun (WGS) entry which is preliminary data.</text>
</comment>
<feature type="transmembrane region" description="Helical" evidence="6">
    <location>
        <begin position="228"/>
        <end position="248"/>
    </location>
</feature>
<protein>
    <submittedName>
        <fullName evidence="7">RTA-like protein</fullName>
    </submittedName>
</protein>
<feature type="region of interest" description="Disordered" evidence="5">
    <location>
        <begin position="340"/>
        <end position="374"/>
    </location>
</feature>
<evidence type="ECO:0000256" key="3">
    <source>
        <dbReference type="ARBA" id="ARBA00022989"/>
    </source>
</evidence>
<dbReference type="AlphaFoldDB" id="A0A8H4N245"/>
<feature type="transmembrane region" description="Helical" evidence="6">
    <location>
        <begin position="120"/>
        <end position="139"/>
    </location>
</feature>
<keyword evidence="8" id="KW-1185">Reference proteome</keyword>
<accession>A0A8H4N245</accession>
<feature type="transmembrane region" description="Helical" evidence="6">
    <location>
        <begin position="90"/>
        <end position="108"/>
    </location>
</feature>
<dbReference type="PANTHER" id="PTHR31465:SF13">
    <property type="entry name" value="RTA1 DOMAIN PROTEIN-RELATED"/>
    <property type="match status" value="1"/>
</dbReference>
<dbReference type="EMBL" id="WWBZ02000051">
    <property type="protein sequence ID" value="KAF4304333.1"/>
    <property type="molecule type" value="Genomic_DNA"/>
</dbReference>
<dbReference type="GO" id="GO:0016020">
    <property type="term" value="C:membrane"/>
    <property type="evidence" value="ECO:0007669"/>
    <property type="project" value="UniProtKB-SubCell"/>
</dbReference>
<evidence type="ECO:0000256" key="1">
    <source>
        <dbReference type="ARBA" id="ARBA00004141"/>
    </source>
</evidence>
<feature type="transmembrane region" description="Helical" evidence="6">
    <location>
        <begin position="190"/>
        <end position="213"/>
    </location>
</feature>
<feature type="transmembrane region" description="Helical" evidence="6">
    <location>
        <begin position="48"/>
        <end position="70"/>
    </location>
</feature>
<organism evidence="7 8">
    <name type="scientific">Botryosphaeria dothidea</name>
    <dbReference type="NCBI Taxonomy" id="55169"/>
    <lineage>
        <taxon>Eukaryota</taxon>
        <taxon>Fungi</taxon>
        <taxon>Dikarya</taxon>
        <taxon>Ascomycota</taxon>
        <taxon>Pezizomycotina</taxon>
        <taxon>Dothideomycetes</taxon>
        <taxon>Dothideomycetes incertae sedis</taxon>
        <taxon>Botryosphaeriales</taxon>
        <taxon>Botryosphaeriaceae</taxon>
        <taxon>Botryosphaeria</taxon>
    </lineage>
</organism>
<dbReference type="PANTHER" id="PTHR31465">
    <property type="entry name" value="PROTEIN RTA1-RELATED"/>
    <property type="match status" value="1"/>
</dbReference>
<evidence type="ECO:0000256" key="5">
    <source>
        <dbReference type="SAM" id="MobiDB-lite"/>
    </source>
</evidence>
<evidence type="ECO:0000313" key="8">
    <source>
        <dbReference type="Proteomes" id="UP000572817"/>
    </source>
</evidence>
<comment type="subcellular location">
    <subcellularLocation>
        <location evidence="1">Membrane</location>
        <topology evidence="1">Multi-pass membrane protein</topology>
    </subcellularLocation>
</comment>
<dbReference type="Pfam" id="PF04479">
    <property type="entry name" value="RTA1"/>
    <property type="match status" value="1"/>
</dbReference>
<evidence type="ECO:0000256" key="2">
    <source>
        <dbReference type="ARBA" id="ARBA00022692"/>
    </source>
</evidence>
<dbReference type="OrthoDB" id="3358017at2759"/>
<keyword evidence="4 6" id="KW-0472">Membrane</keyword>
<reference evidence="7" key="1">
    <citation type="submission" date="2020-04" db="EMBL/GenBank/DDBJ databases">
        <title>Genome Assembly and Annotation of Botryosphaeria dothidea sdau 11-99, a Latent Pathogen of Apple Fruit Ring Rot in China.</title>
        <authorList>
            <person name="Yu C."/>
            <person name="Diao Y."/>
            <person name="Lu Q."/>
            <person name="Zhao J."/>
            <person name="Cui S."/>
            <person name="Peng C."/>
            <person name="He B."/>
            <person name="Liu H."/>
        </authorList>
    </citation>
    <scope>NUCLEOTIDE SEQUENCE [LARGE SCALE GENOMIC DNA]</scope>
    <source>
        <strain evidence="7">Sdau11-99</strain>
    </source>
</reference>
<dbReference type="Proteomes" id="UP000572817">
    <property type="component" value="Unassembled WGS sequence"/>
</dbReference>
<feature type="compositionally biased region" description="Basic and acidic residues" evidence="5">
    <location>
        <begin position="340"/>
        <end position="358"/>
    </location>
</feature>
<feature type="transmembrane region" description="Helical" evidence="6">
    <location>
        <begin position="159"/>
        <end position="178"/>
    </location>
</feature>
<name>A0A8H4N245_9PEZI</name>
<evidence type="ECO:0000256" key="6">
    <source>
        <dbReference type="SAM" id="Phobius"/>
    </source>
</evidence>
<proteinExistence type="predicted"/>
<evidence type="ECO:0000313" key="7">
    <source>
        <dbReference type="EMBL" id="KAF4304333.1"/>
    </source>
</evidence>
<feature type="transmembrane region" description="Helical" evidence="6">
    <location>
        <begin position="17"/>
        <end position="36"/>
    </location>
</feature>
<keyword evidence="2 6" id="KW-0812">Transmembrane</keyword>